<evidence type="ECO:0000256" key="1">
    <source>
        <dbReference type="SAM" id="MobiDB-lite"/>
    </source>
</evidence>
<dbReference type="EMBL" id="MU005962">
    <property type="protein sequence ID" value="KAF2863194.1"/>
    <property type="molecule type" value="Genomic_DNA"/>
</dbReference>
<organism evidence="2 3">
    <name type="scientific">Piedraia hortae CBS 480.64</name>
    <dbReference type="NCBI Taxonomy" id="1314780"/>
    <lineage>
        <taxon>Eukaryota</taxon>
        <taxon>Fungi</taxon>
        <taxon>Dikarya</taxon>
        <taxon>Ascomycota</taxon>
        <taxon>Pezizomycotina</taxon>
        <taxon>Dothideomycetes</taxon>
        <taxon>Dothideomycetidae</taxon>
        <taxon>Capnodiales</taxon>
        <taxon>Piedraiaceae</taxon>
        <taxon>Piedraia</taxon>
    </lineage>
</organism>
<gene>
    <name evidence="2" type="ORF">K470DRAFT_255314</name>
</gene>
<accession>A0A6A7C6U3</accession>
<dbReference type="OrthoDB" id="1044435at2759"/>
<name>A0A6A7C6U3_9PEZI</name>
<proteinExistence type="predicted"/>
<dbReference type="Proteomes" id="UP000799421">
    <property type="component" value="Unassembled WGS sequence"/>
</dbReference>
<reference evidence="2" key="1">
    <citation type="journal article" date="2020" name="Stud. Mycol.">
        <title>101 Dothideomycetes genomes: a test case for predicting lifestyles and emergence of pathogens.</title>
        <authorList>
            <person name="Haridas S."/>
            <person name="Albert R."/>
            <person name="Binder M."/>
            <person name="Bloem J."/>
            <person name="Labutti K."/>
            <person name="Salamov A."/>
            <person name="Andreopoulos B."/>
            <person name="Baker S."/>
            <person name="Barry K."/>
            <person name="Bills G."/>
            <person name="Bluhm B."/>
            <person name="Cannon C."/>
            <person name="Castanera R."/>
            <person name="Culley D."/>
            <person name="Daum C."/>
            <person name="Ezra D."/>
            <person name="Gonzalez J."/>
            <person name="Henrissat B."/>
            <person name="Kuo A."/>
            <person name="Liang C."/>
            <person name="Lipzen A."/>
            <person name="Lutzoni F."/>
            <person name="Magnuson J."/>
            <person name="Mondo S."/>
            <person name="Nolan M."/>
            <person name="Ohm R."/>
            <person name="Pangilinan J."/>
            <person name="Park H.-J."/>
            <person name="Ramirez L."/>
            <person name="Alfaro M."/>
            <person name="Sun H."/>
            <person name="Tritt A."/>
            <person name="Yoshinaga Y."/>
            <person name="Zwiers L.-H."/>
            <person name="Turgeon B."/>
            <person name="Goodwin S."/>
            <person name="Spatafora J."/>
            <person name="Crous P."/>
            <person name="Grigoriev I."/>
        </authorList>
    </citation>
    <scope>NUCLEOTIDE SEQUENCE</scope>
    <source>
        <strain evidence="2">CBS 480.64</strain>
    </source>
</reference>
<feature type="region of interest" description="Disordered" evidence="1">
    <location>
        <begin position="1"/>
        <end position="27"/>
    </location>
</feature>
<sequence>MPEQANTVESPGQTFSHSDRSSESLDDSLLNGFPIPVRVQSLSAQARRPARDEDECITFGYRRLLSNTRIREPLISSQGHLSTELYKPLFIHDVLMQPGSLSALLGRLSSVEILTRMTPANLRGYTALVHPTTHLPCIVPSSDPAETVKGVVLFGAGRISRDKIHQHYTHYGVHDATYLPVEVDVDFSEEGETGAIVWHPGRKEIEAVVWTWGASAEPLLGSAYESERAKWTLENYLGGKFDEDTDCRLLIVDADQWADVEVHITDDEGKMSNGWDFLDENNVEDENVYEVPKDFAGW</sequence>
<protein>
    <submittedName>
        <fullName evidence="2">Uncharacterized protein</fullName>
    </submittedName>
</protein>
<evidence type="ECO:0000313" key="3">
    <source>
        <dbReference type="Proteomes" id="UP000799421"/>
    </source>
</evidence>
<evidence type="ECO:0000313" key="2">
    <source>
        <dbReference type="EMBL" id="KAF2863194.1"/>
    </source>
</evidence>
<dbReference type="AlphaFoldDB" id="A0A6A7C6U3"/>
<feature type="compositionally biased region" description="Polar residues" evidence="1">
    <location>
        <begin position="1"/>
        <end position="15"/>
    </location>
</feature>
<dbReference type="Gene3D" id="3.10.490.10">
    <property type="entry name" value="Gamma-glutamyl cyclotransferase-like"/>
    <property type="match status" value="1"/>
</dbReference>
<keyword evidence="3" id="KW-1185">Reference proteome</keyword>